<name>A0A371HM23_MUCPR</name>
<proteinExistence type="predicted"/>
<dbReference type="AlphaFoldDB" id="A0A371HM23"/>
<evidence type="ECO:0000313" key="4">
    <source>
        <dbReference type="Proteomes" id="UP000257109"/>
    </source>
</evidence>
<evidence type="ECO:0000256" key="2">
    <source>
        <dbReference type="SAM" id="MobiDB-lite"/>
    </source>
</evidence>
<feature type="compositionally biased region" description="Basic and acidic residues" evidence="2">
    <location>
        <begin position="168"/>
        <end position="190"/>
    </location>
</feature>
<dbReference type="EMBL" id="QJKJ01002201">
    <property type="protein sequence ID" value="RDY03820.1"/>
    <property type="molecule type" value="Genomic_DNA"/>
</dbReference>
<accession>A0A371HM23</accession>
<evidence type="ECO:0000256" key="1">
    <source>
        <dbReference type="SAM" id="Coils"/>
    </source>
</evidence>
<keyword evidence="4" id="KW-1185">Reference proteome</keyword>
<protein>
    <submittedName>
        <fullName evidence="3">Uncharacterized protein</fullName>
    </submittedName>
</protein>
<gene>
    <name evidence="3" type="ORF">CR513_12549</name>
</gene>
<keyword evidence="1" id="KW-0175">Coiled coil</keyword>
<dbReference type="OrthoDB" id="1459749at2759"/>
<comment type="caution">
    <text evidence="3">The sequence shown here is derived from an EMBL/GenBank/DDBJ whole genome shotgun (WGS) entry which is preliminary data.</text>
</comment>
<feature type="region of interest" description="Disordered" evidence="2">
    <location>
        <begin position="141"/>
        <end position="190"/>
    </location>
</feature>
<reference evidence="3" key="1">
    <citation type="submission" date="2018-05" db="EMBL/GenBank/DDBJ databases">
        <title>Draft genome of Mucuna pruriens seed.</title>
        <authorList>
            <person name="Nnadi N.E."/>
            <person name="Vos R."/>
            <person name="Hasami M.H."/>
            <person name="Devisetty U.K."/>
            <person name="Aguiy J.C."/>
        </authorList>
    </citation>
    <scope>NUCLEOTIDE SEQUENCE [LARGE SCALE GENOMIC DNA]</scope>
    <source>
        <strain evidence="3">JCA_2017</strain>
    </source>
</reference>
<organism evidence="3 4">
    <name type="scientific">Mucuna pruriens</name>
    <name type="common">Velvet bean</name>
    <name type="synonym">Dolichos pruriens</name>
    <dbReference type="NCBI Taxonomy" id="157652"/>
    <lineage>
        <taxon>Eukaryota</taxon>
        <taxon>Viridiplantae</taxon>
        <taxon>Streptophyta</taxon>
        <taxon>Embryophyta</taxon>
        <taxon>Tracheophyta</taxon>
        <taxon>Spermatophyta</taxon>
        <taxon>Magnoliopsida</taxon>
        <taxon>eudicotyledons</taxon>
        <taxon>Gunneridae</taxon>
        <taxon>Pentapetalae</taxon>
        <taxon>rosids</taxon>
        <taxon>fabids</taxon>
        <taxon>Fabales</taxon>
        <taxon>Fabaceae</taxon>
        <taxon>Papilionoideae</taxon>
        <taxon>50 kb inversion clade</taxon>
        <taxon>NPAAA clade</taxon>
        <taxon>indigoferoid/millettioid clade</taxon>
        <taxon>Phaseoleae</taxon>
        <taxon>Mucuna</taxon>
    </lineage>
</organism>
<evidence type="ECO:0000313" key="3">
    <source>
        <dbReference type="EMBL" id="RDY03820.1"/>
    </source>
</evidence>
<sequence length="190" mass="21681">MRLLEEELARAHLSKEFLKEQGHKTLSELAKTRIKAENDEDQLKETIRGFREAAERWKRRCQDIVDSAEEQVNAATTEASFWKDRFFKLAGLANQALRDIPRGLQAAEGMAGFIKLPREITGFLSLCREFYDQLRARANHDTHTQPPISYSSPHPSHGASNRRARAAKHPDQGRGRPNEGKHGRNKRTAE</sequence>
<feature type="non-terminal residue" evidence="3">
    <location>
        <position position="1"/>
    </location>
</feature>
<feature type="compositionally biased region" description="Low complexity" evidence="2">
    <location>
        <begin position="146"/>
        <end position="157"/>
    </location>
</feature>
<dbReference type="Proteomes" id="UP000257109">
    <property type="component" value="Unassembled WGS sequence"/>
</dbReference>
<feature type="coiled-coil region" evidence="1">
    <location>
        <begin position="1"/>
        <end position="85"/>
    </location>
</feature>